<evidence type="ECO:0000256" key="5">
    <source>
        <dbReference type="ARBA" id="ARBA00022975"/>
    </source>
</evidence>
<dbReference type="InterPro" id="IPR050138">
    <property type="entry name" value="DHOase/Allantoinase_Hydrolase"/>
</dbReference>
<dbReference type="Gene3D" id="3.20.20.140">
    <property type="entry name" value="Metal-dependent hydrolases"/>
    <property type="match status" value="1"/>
</dbReference>
<organism evidence="8 10">
    <name type="scientific">Eiseniibacteriota bacterium</name>
    <dbReference type="NCBI Taxonomy" id="2212470"/>
    <lineage>
        <taxon>Bacteria</taxon>
        <taxon>Candidatus Eiseniibacteriota</taxon>
    </lineage>
</organism>
<feature type="binding site" evidence="6">
    <location>
        <position position="316"/>
    </location>
    <ligand>
        <name>substrate</name>
    </ligand>
</feature>
<dbReference type="GO" id="GO:0044205">
    <property type="term" value="P:'de novo' UMP biosynthetic process"/>
    <property type="evidence" value="ECO:0007669"/>
    <property type="project" value="UniProtKB-UniRule"/>
</dbReference>
<keyword evidence="4 6" id="KW-0378">Hydrolase</keyword>
<dbReference type="UniPathway" id="UPA00070">
    <property type="reaction ID" value="UER00117"/>
</dbReference>
<comment type="caution">
    <text evidence="6">Lacks conserved residue(s) required for the propagation of feature annotation.</text>
</comment>
<evidence type="ECO:0000313" key="8">
    <source>
        <dbReference type="EMBL" id="TMQ48130.1"/>
    </source>
</evidence>
<dbReference type="EC" id="3.5.2.3" evidence="6"/>
<dbReference type="Pfam" id="PF12890">
    <property type="entry name" value="DHOase"/>
    <property type="match status" value="1"/>
</dbReference>
<keyword evidence="6" id="KW-0862">Zinc</keyword>
<feature type="binding site" evidence="6">
    <location>
        <position position="312"/>
    </location>
    <ligand>
        <name>Zn(2+)</name>
        <dbReference type="ChEBI" id="CHEBI:29105"/>
        <label>1</label>
    </ligand>
</feature>
<feature type="binding site" evidence="6">
    <location>
        <position position="239"/>
    </location>
    <ligand>
        <name>Zn(2+)</name>
        <dbReference type="ChEBI" id="CHEBI:29105"/>
        <label>2</label>
    </ligand>
</feature>
<feature type="binding site" evidence="6">
    <location>
        <position position="67"/>
    </location>
    <ligand>
        <name>Zn(2+)</name>
        <dbReference type="ChEBI" id="CHEBI:29105"/>
        <label>1</label>
    </ligand>
</feature>
<dbReference type="Proteomes" id="UP000320913">
    <property type="component" value="Unassembled WGS sequence"/>
</dbReference>
<comment type="function">
    <text evidence="1 6">Catalyzes the reversible cyclization of carbamoyl aspartate to dihydroorotate.</text>
</comment>
<dbReference type="SUPFAM" id="SSF51556">
    <property type="entry name" value="Metallo-dependent hydrolases"/>
    <property type="match status" value="1"/>
</dbReference>
<name>A0A538S9R5_UNCEI</name>
<feature type="binding site" evidence="6">
    <location>
        <position position="159"/>
    </location>
    <ligand>
        <name>Zn(2+)</name>
        <dbReference type="ChEBI" id="CHEBI:29105"/>
        <label>1</label>
    </ligand>
</feature>
<feature type="binding site" evidence="6">
    <location>
        <begin position="330"/>
        <end position="331"/>
    </location>
    <ligand>
        <name>substrate</name>
    </ligand>
</feature>
<dbReference type="EMBL" id="VBOR01000087">
    <property type="protein sequence ID" value="TMQ48130.1"/>
    <property type="molecule type" value="Genomic_DNA"/>
</dbReference>
<feature type="binding site" evidence="6">
    <location>
        <position position="159"/>
    </location>
    <ligand>
        <name>Zn(2+)</name>
        <dbReference type="ChEBI" id="CHEBI:29105"/>
        <label>2</label>
    </ligand>
</feature>
<dbReference type="PROSITE" id="PS00483">
    <property type="entry name" value="DIHYDROOROTASE_2"/>
    <property type="match status" value="1"/>
</dbReference>
<feature type="binding site" evidence="6">
    <location>
        <position position="186"/>
    </location>
    <ligand>
        <name>Zn(2+)</name>
        <dbReference type="ChEBI" id="CHEBI:29105"/>
        <label>2</label>
    </ligand>
</feature>
<evidence type="ECO:0000256" key="6">
    <source>
        <dbReference type="HAMAP-Rule" id="MF_00220"/>
    </source>
</evidence>
<comment type="caution">
    <text evidence="8">The sequence shown here is derived from an EMBL/GenBank/DDBJ whole genome shotgun (WGS) entry which is preliminary data.</text>
</comment>
<keyword evidence="5 6" id="KW-0665">Pyrimidine biosynthesis</keyword>
<comment type="catalytic activity">
    <reaction evidence="6">
        <text>(S)-dihydroorotate + H2O = N-carbamoyl-L-aspartate + H(+)</text>
        <dbReference type="Rhea" id="RHEA:24296"/>
        <dbReference type="ChEBI" id="CHEBI:15377"/>
        <dbReference type="ChEBI" id="CHEBI:15378"/>
        <dbReference type="ChEBI" id="CHEBI:30864"/>
        <dbReference type="ChEBI" id="CHEBI:32814"/>
        <dbReference type="EC" id="3.5.2.3"/>
    </reaction>
</comment>
<evidence type="ECO:0000256" key="1">
    <source>
        <dbReference type="ARBA" id="ARBA00002368"/>
    </source>
</evidence>
<proteinExistence type="inferred from homology"/>
<dbReference type="GO" id="GO:0005737">
    <property type="term" value="C:cytoplasm"/>
    <property type="evidence" value="ECO:0007669"/>
    <property type="project" value="TreeGrafter"/>
</dbReference>
<dbReference type="PANTHER" id="PTHR43668">
    <property type="entry name" value="ALLANTOINASE"/>
    <property type="match status" value="1"/>
</dbReference>
<sequence length="439" mass="47315">MASPLCIRGGRVLDPARGIDRVQDLWIVDGKIAGLGEDAPADVRSNRSAEVLAVQGAVICPGLVDIHVHLREPGQEEKETIDSGTRAAARGGFTTVACMPNTDPPLDDRPRIEYVIRRARECGHARVHPIAAVTRGQMGEALTEIEELVEAGAVAISDDGKPVRNAEIMRRALELTRPLGVPVIQHAEDPDLKGDGVMHEGWTSTRLGMKGIPDAAESVIVARDALLAELTGGHVHVAHVSAGRSTEIIRRAKARGIRMTAETAPHYLLLTDEAVEGFDPRTKMSPPLRSAKDREALLEAVVDGTIDCLATDHAPHTDFEKDSDFDSAPFGIVGLETALGIYVKALVEPKLLTLPELILRLTVNPLRVLGLPGGTLEAGVPADVTVFDPSRRWKVRAEEFASMGRNTPFQGWELPGQVLMTVLNGRVTFRAETLLASAR</sequence>
<gene>
    <name evidence="6" type="primary">pyrC</name>
    <name evidence="8" type="ORF">E6K71_07950</name>
    <name evidence="9" type="ORF">E6K75_06620</name>
</gene>
<dbReference type="CDD" id="cd01317">
    <property type="entry name" value="DHOase_IIa"/>
    <property type="match status" value="1"/>
</dbReference>
<comment type="cofactor">
    <cofactor evidence="6">
        <name>Zn(2+)</name>
        <dbReference type="ChEBI" id="CHEBI:29105"/>
    </cofactor>
    <text evidence="6">Binds 2 Zn(2+) ions per subunit.</text>
</comment>
<comment type="pathway">
    <text evidence="6">Pyrimidine metabolism; UMP biosynthesis via de novo pathway; (S)-dihydroorotate from bicarbonate: step 3/3.</text>
</comment>
<dbReference type="InterPro" id="IPR024403">
    <property type="entry name" value="DHOase_cat"/>
</dbReference>
<dbReference type="Gene3D" id="2.30.40.10">
    <property type="entry name" value="Urease, subunit C, domain 1"/>
    <property type="match status" value="1"/>
</dbReference>
<keyword evidence="3 6" id="KW-0479">Metal-binding</keyword>
<dbReference type="SUPFAM" id="SSF51338">
    <property type="entry name" value="Composite domain of metallo-dependent hydrolases"/>
    <property type="match status" value="1"/>
</dbReference>
<evidence type="ECO:0000313" key="11">
    <source>
        <dbReference type="Proteomes" id="UP000320913"/>
    </source>
</evidence>
<dbReference type="PROSITE" id="PS00482">
    <property type="entry name" value="DIHYDROOROTASE_1"/>
    <property type="match status" value="1"/>
</dbReference>
<dbReference type="GO" id="GO:0004038">
    <property type="term" value="F:allantoinase activity"/>
    <property type="evidence" value="ECO:0007669"/>
    <property type="project" value="TreeGrafter"/>
</dbReference>
<dbReference type="InterPro" id="IPR032466">
    <property type="entry name" value="Metal_Hydrolase"/>
</dbReference>
<evidence type="ECO:0000256" key="2">
    <source>
        <dbReference type="ARBA" id="ARBA00010286"/>
    </source>
</evidence>
<dbReference type="GO" id="GO:0006145">
    <property type="term" value="P:purine nucleobase catabolic process"/>
    <property type="evidence" value="ECO:0007669"/>
    <property type="project" value="TreeGrafter"/>
</dbReference>
<dbReference type="NCBIfam" id="TIGR00857">
    <property type="entry name" value="pyrC_multi"/>
    <property type="match status" value="1"/>
</dbReference>
<evidence type="ECO:0000313" key="10">
    <source>
        <dbReference type="Proteomes" id="UP000316292"/>
    </source>
</evidence>
<protein>
    <recommendedName>
        <fullName evidence="6">Dihydroorotase</fullName>
        <shortName evidence="6">DHOase</shortName>
        <ecNumber evidence="6">3.5.2.3</ecNumber>
    </recommendedName>
</protein>
<dbReference type="Proteomes" id="UP000316292">
    <property type="component" value="Unassembled WGS sequence"/>
</dbReference>
<feature type="binding site" evidence="6">
    <location>
        <position position="101"/>
    </location>
    <ligand>
        <name>substrate</name>
    </ligand>
</feature>
<dbReference type="PANTHER" id="PTHR43668:SF2">
    <property type="entry name" value="ALLANTOINASE"/>
    <property type="match status" value="1"/>
</dbReference>
<evidence type="ECO:0000256" key="4">
    <source>
        <dbReference type="ARBA" id="ARBA00022801"/>
    </source>
</evidence>
<dbReference type="GO" id="GO:0008270">
    <property type="term" value="F:zinc ion binding"/>
    <property type="evidence" value="ECO:0007669"/>
    <property type="project" value="UniProtKB-UniRule"/>
</dbReference>
<dbReference type="InterPro" id="IPR011059">
    <property type="entry name" value="Metal-dep_hydrolase_composite"/>
</dbReference>
<feature type="binding site" evidence="6">
    <location>
        <position position="69"/>
    </location>
    <ligand>
        <name>Zn(2+)</name>
        <dbReference type="ChEBI" id="CHEBI:29105"/>
        <label>1</label>
    </ligand>
</feature>
<feature type="active site" evidence="6">
    <location>
        <position position="312"/>
    </location>
</feature>
<evidence type="ECO:0000313" key="9">
    <source>
        <dbReference type="EMBL" id="TMQ57610.1"/>
    </source>
</evidence>
<feature type="domain" description="Dihydroorotase catalytic" evidence="7">
    <location>
        <begin position="56"/>
        <end position="242"/>
    </location>
</feature>
<evidence type="ECO:0000256" key="3">
    <source>
        <dbReference type="ARBA" id="ARBA00022723"/>
    </source>
</evidence>
<dbReference type="InterPro" id="IPR002195">
    <property type="entry name" value="Dihydroorotase_CS"/>
</dbReference>
<dbReference type="EMBL" id="VBOV01000164">
    <property type="protein sequence ID" value="TMQ57610.1"/>
    <property type="molecule type" value="Genomic_DNA"/>
</dbReference>
<comment type="similarity">
    <text evidence="2 6">Belongs to the metallo-dependent hydrolases superfamily. DHOase family. Class I DHOase subfamily.</text>
</comment>
<dbReference type="GO" id="GO:0004151">
    <property type="term" value="F:dihydroorotase activity"/>
    <property type="evidence" value="ECO:0007669"/>
    <property type="project" value="UniProtKB-UniRule"/>
</dbReference>
<accession>A0A538S9R5</accession>
<reference evidence="10 11" key="1">
    <citation type="journal article" date="2019" name="Nat. Microbiol.">
        <title>Mediterranean grassland soil C-N compound turnover is dependent on rainfall and depth, and is mediated by genomically divergent microorganisms.</title>
        <authorList>
            <person name="Diamond S."/>
            <person name="Andeer P.F."/>
            <person name="Li Z."/>
            <person name="Crits-Christoph A."/>
            <person name="Burstein D."/>
            <person name="Anantharaman K."/>
            <person name="Lane K.R."/>
            <person name="Thomas B.C."/>
            <person name="Pan C."/>
            <person name="Northen T.R."/>
            <person name="Banfield J.F."/>
        </authorList>
    </citation>
    <scope>NUCLEOTIDE SEQUENCE [LARGE SCALE GENOMIC DNA]</scope>
    <source>
        <strain evidence="8">WS_1</strain>
        <strain evidence="9">WS_5</strain>
    </source>
</reference>
<dbReference type="InterPro" id="IPR004722">
    <property type="entry name" value="DHOase"/>
</dbReference>
<feature type="binding site" evidence="6">
    <location>
        <begin position="69"/>
        <end position="71"/>
    </location>
    <ligand>
        <name>substrate</name>
    </ligand>
</feature>
<evidence type="ECO:0000259" key="7">
    <source>
        <dbReference type="Pfam" id="PF12890"/>
    </source>
</evidence>
<dbReference type="HAMAP" id="MF_00220_B">
    <property type="entry name" value="PyrC_classI_B"/>
    <property type="match status" value="1"/>
</dbReference>
<dbReference type="AlphaFoldDB" id="A0A538S9R5"/>